<dbReference type="AlphaFoldDB" id="A0AAV7KDC7"/>
<dbReference type="Gene3D" id="1.20.1520.10">
    <property type="entry name" value="ADP-ribosylation factor-like 2-binding protein, domain"/>
    <property type="match status" value="1"/>
</dbReference>
<comment type="similarity">
    <text evidence="3">Belongs to the CFAP36 family.</text>
</comment>
<dbReference type="PANTHER" id="PTHR21532">
    <property type="entry name" value="PHOSPHODIESTERASE HL"/>
    <property type="match status" value="1"/>
</dbReference>
<feature type="compositionally biased region" description="Polar residues" evidence="10">
    <location>
        <begin position="320"/>
        <end position="335"/>
    </location>
</feature>
<dbReference type="GO" id="GO:0097546">
    <property type="term" value="C:ciliary base"/>
    <property type="evidence" value="ECO:0007669"/>
    <property type="project" value="TreeGrafter"/>
</dbReference>
<evidence type="ECO:0000313" key="14">
    <source>
        <dbReference type="Proteomes" id="UP001165289"/>
    </source>
</evidence>
<evidence type="ECO:0000256" key="2">
    <source>
        <dbReference type="ARBA" id="ARBA00004496"/>
    </source>
</evidence>
<dbReference type="Gene3D" id="3.40.50.300">
    <property type="entry name" value="P-loop containing nucleotide triphosphate hydrolases"/>
    <property type="match status" value="1"/>
</dbReference>
<dbReference type="Proteomes" id="UP001165289">
    <property type="component" value="Unassembled WGS sequence"/>
</dbReference>
<keyword evidence="5" id="KW-0963">Cytoplasm</keyword>
<evidence type="ECO:0000256" key="6">
    <source>
        <dbReference type="ARBA" id="ARBA00023054"/>
    </source>
</evidence>
<keyword evidence="13" id="KW-0808">Transferase</keyword>
<dbReference type="InterPro" id="IPR023379">
    <property type="entry name" value="BART_dom"/>
</dbReference>
<keyword evidence="6" id="KW-0175">Coiled coil</keyword>
<keyword evidence="13" id="KW-0418">Kinase</keyword>
<reference evidence="13 14" key="1">
    <citation type="journal article" date="2023" name="BMC Biol.">
        <title>The compact genome of the sponge Oopsacas minuta (Hexactinellida) is lacking key metazoan core genes.</title>
        <authorList>
            <person name="Santini S."/>
            <person name="Schenkelaars Q."/>
            <person name="Jourda C."/>
            <person name="Duchesne M."/>
            <person name="Belahbib H."/>
            <person name="Rocher C."/>
            <person name="Selva M."/>
            <person name="Riesgo A."/>
            <person name="Vervoort M."/>
            <person name="Leys S.P."/>
            <person name="Kodjabachian L."/>
            <person name="Le Bivic A."/>
            <person name="Borchiellini C."/>
            <person name="Claverie J.M."/>
            <person name="Renard E."/>
        </authorList>
    </citation>
    <scope>NUCLEOTIDE SEQUENCE [LARGE SCALE GENOMIC DNA]</scope>
    <source>
        <strain evidence="13">SPO-2</strain>
    </source>
</reference>
<feature type="compositionally biased region" description="Basic and acidic residues" evidence="10">
    <location>
        <begin position="603"/>
        <end position="634"/>
    </location>
</feature>
<accession>A0AAV7KDC7</accession>
<keyword evidence="14" id="KW-1185">Reference proteome</keyword>
<dbReference type="SUPFAM" id="SSF52540">
    <property type="entry name" value="P-loop containing nucleoside triphosphate hydrolases"/>
    <property type="match status" value="1"/>
</dbReference>
<evidence type="ECO:0000259" key="12">
    <source>
        <dbReference type="Pfam" id="PF11527"/>
    </source>
</evidence>
<keyword evidence="7" id="KW-0969">Cilium</keyword>
<feature type="compositionally biased region" description="Polar residues" evidence="10">
    <location>
        <begin position="635"/>
        <end position="655"/>
    </location>
</feature>
<feature type="domain" description="Deoxynucleoside kinase" evidence="11">
    <location>
        <begin position="4"/>
        <end position="173"/>
    </location>
</feature>
<dbReference type="GO" id="GO:0016301">
    <property type="term" value="F:kinase activity"/>
    <property type="evidence" value="ECO:0007669"/>
    <property type="project" value="UniProtKB-KW"/>
</dbReference>
<dbReference type="GO" id="GO:0005930">
    <property type="term" value="C:axoneme"/>
    <property type="evidence" value="ECO:0007669"/>
    <property type="project" value="TreeGrafter"/>
</dbReference>
<dbReference type="EMBL" id="JAKMXF010000066">
    <property type="protein sequence ID" value="KAI6659172.1"/>
    <property type="molecule type" value="Genomic_DNA"/>
</dbReference>
<dbReference type="Pfam" id="PF01712">
    <property type="entry name" value="dNK"/>
    <property type="match status" value="1"/>
</dbReference>
<evidence type="ECO:0000256" key="10">
    <source>
        <dbReference type="SAM" id="MobiDB-lite"/>
    </source>
</evidence>
<evidence type="ECO:0000256" key="7">
    <source>
        <dbReference type="ARBA" id="ARBA00023069"/>
    </source>
</evidence>
<feature type="domain" description="BART" evidence="12">
    <location>
        <begin position="188"/>
        <end position="305"/>
    </location>
</feature>
<name>A0AAV7KDC7_9METZ</name>
<feature type="region of interest" description="Disordered" evidence="10">
    <location>
        <begin position="320"/>
        <end position="358"/>
    </location>
</feature>
<evidence type="ECO:0000256" key="3">
    <source>
        <dbReference type="ARBA" id="ARBA00007460"/>
    </source>
</evidence>
<dbReference type="InterPro" id="IPR042541">
    <property type="entry name" value="BART_sf"/>
</dbReference>
<evidence type="ECO:0000256" key="8">
    <source>
        <dbReference type="ARBA" id="ARBA00023273"/>
    </source>
</evidence>
<comment type="caution">
    <text evidence="13">The sequence shown here is derived from an EMBL/GenBank/DDBJ whole genome shotgun (WGS) entry which is preliminary data.</text>
</comment>
<feature type="region of interest" description="Disordered" evidence="10">
    <location>
        <begin position="593"/>
        <end position="664"/>
    </location>
</feature>
<evidence type="ECO:0000256" key="1">
    <source>
        <dbReference type="ARBA" id="ARBA00004138"/>
    </source>
</evidence>
<proteinExistence type="inferred from homology"/>
<dbReference type="PANTHER" id="PTHR21532:SF0">
    <property type="entry name" value="CILIA- AND FLAGELLA-ASSOCIATED PROTEIN 36"/>
    <property type="match status" value="1"/>
</dbReference>
<comment type="subcellular location">
    <subcellularLocation>
        <location evidence="1">Cell projection</location>
        <location evidence="1">Cilium</location>
    </subcellularLocation>
    <subcellularLocation>
        <location evidence="2">Cytoplasm</location>
    </subcellularLocation>
</comment>
<evidence type="ECO:0000256" key="4">
    <source>
        <dbReference type="ARBA" id="ARBA00021815"/>
    </source>
</evidence>
<dbReference type="InterPro" id="IPR031314">
    <property type="entry name" value="DNK_dom"/>
</dbReference>
<evidence type="ECO:0000256" key="9">
    <source>
        <dbReference type="ARBA" id="ARBA00031593"/>
    </source>
</evidence>
<sequence>MSLPCFNEPVIDNAYLADFYKDPKRYSFPLQVYLLNRRFQQHQQIIWQGQGGVQDRTIYEDSVFAKVLKDDGLMEEREYHTYRSLFSNMSNFMKKPNLIIHLDVRPEESKRRIEARSRDCESGITLDYLQRLYIAYESFIEDISRIIPVIRVNYDKFRTADEMVEMIIREYSQMANMNIFKPKESKLQDWVIDSVIQYICSSLFSEPILQFIEDRCLVFDSSEENKFSYTEVHQDYGKLIDSQLGKFMNDTGIHPNDFASALSLDINEHQGVNKLALKNAFKHIEAVDNFLKFKDTMVQKNIELNNSAMDILERYGMLTPSSRQQQQAMSSNPSDIRNIDTPPPPYPEQEEYQVKGKMSDISESLKISKQMPEGRLLQTRTNQDTIRPKQLISFEAVETFVTQLSTDPQQFDNEVREQQEAIKCNIGVELEDSRLQIDQLNLFEHTDKPIQQNKLYPTLDQSEIEPFAPTAPNEEISYQQEKVESVKNISEDFDFFIETENQTKVPDKSIPPISTEKLTSQVLPKIHSTQQQQQQYTDHFPEKHIDMLNEEKELLSDITAEDNRVQSPVEAADSLTSQWVEYARDQQSIWKSSKKIAPIGKSEPSKEDLALREDHFKRQRDLLRNKRKPDKDQQPEQIASPQNIPLVSDSSTSTLQEDEKNRAMAEDAKRFRRALSAKLKKEVIDKHR</sequence>
<dbReference type="CDD" id="cd01673">
    <property type="entry name" value="dNK"/>
    <property type="match status" value="1"/>
</dbReference>
<protein>
    <recommendedName>
        <fullName evidence="4">Cilia- and flagella-associated protein 36</fullName>
    </recommendedName>
    <alternativeName>
        <fullName evidence="9">Coiled-coil domain-containing protein 104</fullName>
    </alternativeName>
</protein>
<evidence type="ECO:0000256" key="5">
    <source>
        <dbReference type="ARBA" id="ARBA00022490"/>
    </source>
</evidence>
<evidence type="ECO:0000259" key="11">
    <source>
        <dbReference type="Pfam" id="PF01712"/>
    </source>
</evidence>
<evidence type="ECO:0000313" key="13">
    <source>
        <dbReference type="EMBL" id="KAI6659172.1"/>
    </source>
</evidence>
<dbReference type="InterPro" id="IPR027417">
    <property type="entry name" value="P-loop_NTPase"/>
</dbReference>
<gene>
    <name evidence="13" type="ORF">LOD99_14847</name>
</gene>
<organism evidence="13 14">
    <name type="scientific">Oopsacas minuta</name>
    <dbReference type="NCBI Taxonomy" id="111878"/>
    <lineage>
        <taxon>Eukaryota</taxon>
        <taxon>Metazoa</taxon>
        <taxon>Porifera</taxon>
        <taxon>Hexactinellida</taxon>
        <taxon>Hexasterophora</taxon>
        <taxon>Lyssacinosida</taxon>
        <taxon>Leucopsacidae</taxon>
        <taxon>Oopsacas</taxon>
    </lineage>
</organism>
<keyword evidence="8" id="KW-0966">Cell projection</keyword>
<dbReference type="Pfam" id="PF11527">
    <property type="entry name" value="ARL2_Bind_BART"/>
    <property type="match status" value="1"/>
</dbReference>
<dbReference type="InterPro" id="IPR038888">
    <property type="entry name" value="CFAP36"/>
</dbReference>